<accession>A0A6L5X775</accession>
<dbReference type="GO" id="GO:0015074">
    <property type="term" value="P:DNA integration"/>
    <property type="evidence" value="ECO:0007669"/>
    <property type="project" value="UniProtKB-KW"/>
</dbReference>
<protein>
    <submittedName>
        <fullName evidence="7">Tyrosine-type recombinase/integrase</fullName>
    </submittedName>
</protein>
<comment type="caution">
    <text evidence="7">The sequence shown here is derived from an EMBL/GenBank/DDBJ whole genome shotgun (WGS) entry which is preliminary data.</text>
</comment>
<dbReference type="InterPro" id="IPR011010">
    <property type="entry name" value="DNA_brk_join_enz"/>
</dbReference>
<feature type="domain" description="Core-binding (CB)" evidence="6">
    <location>
        <begin position="105"/>
        <end position="183"/>
    </location>
</feature>
<dbReference type="PROSITE" id="PS51898">
    <property type="entry name" value="TYR_RECOMBINASE"/>
    <property type="match status" value="1"/>
</dbReference>
<evidence type="ECO:0000313" key="8">
    <source>
        <dbReference type="Proteomes" id="UP000483362"/>
    </source>
</evidence>
<evidence type="ECO:0000256" key="1">
    <source>
        <dbReference type="ARBA" id="ARBA00022908"/>
    </source>
</evidence>
<dbReference type="AlphaFoldDB" id="A0A6L5X775"/>
<keyword evidence="1" id="KW-0229">DNA integration</keyword>
<gene>
    <name evidence="7" type="ORF">FYJ29_00290</name>
</gene>
<dbReference type="EMBL" id="VULT01000001">
    <property type="protein sequence ID" value="MSS16219.1"/>
    <property type="molecule type" value="Genomic_DNA"/>
</dbReference>
<dbReference type="InterPro" id="IPR044068">
    <property type="entry name" value="CB"/>
</dbReference>
<keyword evidence="3" id="KW-0233">DNA recombination</keyword>
<dbReference type="GO" id="GO:0003677">
    <property type="term" value="F:DNA binding"/>
    <property type="evidence" value="ECO:0007669"/>
    <property type="project" value="UniProtKB-UniRule"/>
</dbReference>
<evidence type="ECO:0000256" key="2">
    <source>
        <dbReference type="ARBA" id="ARBA00023125"/>
    </source>
</evidence>
<evidence type="ECO:0000259" key="5">
    <source>
        <dbReference type="PROSITE" id="PS51898"/>
    </source>
</evidence>
<organism evidence="7 8">
    <name type="scientific">Sodaliphilus pleomorphus</name>
    <dbReference type="NCBI Taxonomy" id="2606626"/>
    <lineage>
        <taxon>Bacteria</taxon>
        <taxon>Pseudomonadati</taxon>
        <taxon>Bacteroidota</taxon>
        <taxon>Bacteroidia</taxon>
        <taxon>Bacteroidales</taxon>
        <taxon>Muribaculaceae</taxon>
        <taxon>Sodaliphilus</taxon>
    </lineage>
</organism>
<dbReference type="Pfam" id="PF00589">
    <property type="entry name" value="Phage_integrase"/>
    <property type="match status" value="1"/>
</dbReference>
<reference evidence="7 8" key="1">
    <citation type="submission" date="2019-08" db="EMBL/GenBank/DDBJ databases">
        <title>In-depth cultivation of the pig gut microbiome towards novel bacterial diversity and tailored functional studies.</title>
        <authorList>
            <person name="Wylensek D."/>
            <person name="Hitch T.C.A."/>
            <person name="Clavel T."/>
        </authorList>
    </citation>
    <scope>NUCLEOTIDE SEQUENCE [LARGE SCALE GENOMIC DNA]</scope>
    <source>
        <strain evidence="7 8">Oil-RF-744-WCA-WT-10</strain>
    </source>
</reference>
<sequence length="377" mass="42887">MRRKGTTLTPDKQKLFCSYTEHVTAKGAGISDHYLGYVYDFLVDVDEVNKRGYTKYRKSHSAEFHLSGKQQGAISDFMSWCGIQIGGVRKRARTKALEKRSRLDEKAQQILNGFSEWLVKENAYSQNTVKGYIFGAKDFLCYSTSISTEVVKGYKAAMEEQGKLPRTVNQRLNSVAALAKYLGKHIEIKHTKIPRTLSLENVPTEKEVEKLLAYCKAHNEKAYIWIRLLSTTGARVHEFVMFTYEMVAAGHVDLKGKGSKVRRFFFTPKVQQECAEYAEKNKLQGAIAVNRTGGVCSTRGVAQLLHAMAERAGVDAKKCHPHAFRHFFAKMYLKRSKTKDVTELADLLGHSGLDTTMVYIKRSQEEQKRMFNKNVDW</sequence>
<dbReference type="InterPro" id="IPR010998">
    <property type="entry name" value="Integrase_recombinase_N"/>
</dbReference>
<dbReference type="InterPro" id="IPR050090">
    <property type="entry name" value="Tyrosine_recombinase_XerCD"/>
</dbReference>
<dbReference type="GO" id="GO:0006310">
    <property type="term" value="P:DNA recombination"/>
    <property type="evidence" value="ECO:0007669"/>
    <property type="project" value="UniProtKB-KW"/>
</dbReference>
<dbReference type="InterPro" id="IPR013762">
    <property type="entry name" value="Integrase-like_cat_sf"/>
</dbReference>
<evidence type="ECO:0000259" key="6">
    <source>
        <dbReference type="PROSITE" id="PS51900"/>
    </source>
</evidence>
<feature type="domain" description="Tyr recombinase" evidence="5">
    <location>
        <begin position="192"/>
        <end position="372"/>
    </location>
</feature>
<evidence type="ECO:0000256" key="3">
    <source>
        <dbReference type="ARBA" id="ARBA00023172"/>
    </source>
</evidence>
<name>A0A6L5X775_9BACT</name>
<evidence type="ECO:0000256" key="4">
    <source>
        <dbReference type="PROSITE-ProRule" id="PRU01248"/>
    </source>
</evidence>
<dbReference type="PROSITE" id="PS51900">
    <property type="entry name" value="CB"/>
    <property type="match status" value="1"/>
</dbReference>
<dbReference type="PANTHER" id="PTHR30349:SF89">
    <property type="entry name" value="INTEGRASE_RECOMBINASE"/>
    <property type="match status" value="1"/>
</dbReference>
<dbReference type="RefSeq" id="WP_154327995.1">
    <property type="nucleotide sequence ID" value="NZ_CP045696.1"/>
</dbReference>
<proteinExistence type="predicted"/>
<dbReference type="PANTHER" id="PTHR30349">
    <property type="entry name" value="PHAGE INTEGRASE-RELATED"/>
    <property type="match status" value="1"/>
</dbReference>
<dbReference type="Gene3D" id="1.10.443.10">
    <property type="entry name" value="Intergrase catalytic core"/>
    <property type="match status" value="1"/>
</dbReference>
<keyword evidence="8" id="KW-1185">Reference proteome</keyword>
<dbReference type="InterPro" id="IPR002104">
    <property type="entry name" value="Integrase_catalytic"/>
</dbReference>
<evidence type="ECO:0000313" key="7">
    <source>
        <dbReference type="EMBL" id="MSS16219.1"/>
    </source>
</evidence>
<dbReference type="Gene3D" id="1.10.150.130">
    <property type="match status" value="1"/>
</dbReference>
<dbReference type="SUPFAM" id="SSF56349">
    <property type="entry name" value="DNA breaking-rejoining enzymes"/>
    <property type="match status" value="1"/>
</dbReference>
<keyword evidence="2 4" id="KW-0238">DNA-binding</keyword>
<dbReference type="Proteomes" id="UP000483362">
    <property type="component" value="Unassembled WGS sequence"/>
</dbReference>